<proteinExistence type="predicted"/>
<organism evidence="1 2">
    <name type="scientific">Neoarthrinium moseri</name>
    <dbReference type="NCBI Taxonomy" id="1658444"/>
    <lineage>
        <taxon>Eukaryota</taxon>
        <taxon>Fungi</taxon>
        <taxon>Dikarya</taxon>
        <taxon>Ascomycota</taxon>
        <taxon>Pezizomycotina</taxon>
        <taxon>Sordariomycetes</taxon>
        <taxon>Xylariomycetidae</taxon>
        <taxon>Amphisphaeriales</taxon>
        <taxon>Apiosporaceae</taxon>
        <taxon>Neoarthrinium</taxon>
    </lineage>
</organism>
<dbReference type="EMBL" id="JAFIMR010000102">
    <property type="protein sequence ID" value="KAI1847463.1"/>
    <property type="molecule type" value="Genomic_DNA"/>
</dbReference>
<comment type="caution">
    <text evidence="1">The sequence shown here is derived from an EMBL/GenBank/DDBJ whole genome shotgun (WGS) entry which is preliminary data.</text>
</comment>
<dbReference type="AlphaFoldDB" id="A0A9P9W7G8"/>
<evidence type="ECO:0000313" key="2">
    <source>
        <dbReference type="Proteomes" id="UP000829685"/>
    </source>
</evidence>
<reference evidence="1" key="1">
    <citation type="submission" date="2021-03" db="EMBL/GenBank/DDBJ databases">
        <title>Revisited historic fungal species revealed as producer of novel bioactive compounds through whole genome sequencing and comparative genomics.</title>
        <authorList>
            <person name="Vignolle G.A."/>
            <person name="Hochenegger N."/>
            <person name="Mach R.L."/>
            <person name="Mach-Aigner A.R."/>
            <person name="Javad Rahimi M."/>
            <person name="Salim K.A."/>
            <person name="Chan C.M."/>
            <person name="Lim L.B.L."/>
            <person name="Cai F."/>
            <person name="Druzhinina I.S."/>
            <person name="U'Ren J.M."/>
            <person name="Derntl C."/>
        </authorList>
    </citation>
    <scope>NUCLEOTIDE SEQUENCE</scope>
    <source>
        <strain evidence="1">TUCIM 5799</strain>
    </source>
</reference>
<dbReference type="Proteomes" id="UP000829685">
    <property type="component" value="Unassembled WGS sequence"/>
</dbReference>
<keyword evidence="2" id="KW-1185">Reference proteome</keyword>
<sequence length="107" mass="12061">MEGAMTPSYADGMKDRAMVRSVMAPGARSTPPDSWTCRPAREKDEQWLRRDGVDLLETLVFRRTACFSRSFSQGCQWPVKMASATCGAGYEPLLRRANAETQRSRVR</sequence>
<gene>
    <name evidence="1" type="ORF">JX265_013968</name>
</gene>
<accession>A0A9P9W7G8</accession>
<protein>
    <submittedName>
        <fullName evidence="1">Uncharacterized protein</fullName>
    </submittedName>
</protein>
<name>A0A9P9W7G8_9PEZI</name>
<evidence type="ECO:0000313" key="1">
    <source>
        <dbReference type="EMBL" id="KAI1847463.1"/>
    </source>
</evidence>